<dbReference type="OrthoDB" id="2357358at2"/>
<dbReference type="GO" id="GO:0016020">
    <property type="term" value="C:membrane"/>
    <property type="evidence" value="ECO:0007669"/>
    <property type="project" value="InterPro"/>
</dbReference>
<feature type="transmembrane region" description="Helical" evidence="1">
    <location>
        <begin position="35"/>
        <end position="55"/>
    </location>
</feature>
<evidence type="ECO:0000256" key="1">
    <source>
        <dbReference type="SAM" id="Phobius"/>
    </source>
</evidence>
<dbReference type="EMBL" id="RHHR01000044">
    <property type="protein sequence ID" value="RNB68437.1"/>
    <property type="molecule type" value="Genomic_DNA"/>
</dbReference>
<dbReference type="GO" id="GO:0008233">
    <property type="term" value="F:peptidase activity"/>
    <property type="evidence" value="ECO:0007669"/>
    <property type="project" value="UniProtKB-KW"/>
</dbReference>
<name>A0A3M8BZB7_9BACL</name>
<accession>A0A3M8BZB7</accession>
<feature type="transmembrane region" description="Helical" evidence="1">
    <location>
        <begin position="81"/>
        <end position="101"/>
    </location>
</feature>
<evidence type="ECO:0008006" key="4">
    <source>
        <dbReference type="Google" id="ProtNLM"/>
    </source>
</evidence>
<keyword evidence="1" id="KW-0472">Membrane</keyword>
<keyword evidence="3" id="KW-1185">Reference proteome</keyword>
<keyword evidence="1" id="KW-1133">Transmembrane helix</keyword>
<gene>
    <name evidence="2" type="ORF">EDM52_20110</name>
</gene>
<dbReference type="Proteomes" id="UP000282028">
    <property type="component" value="Unassembled WGS sequence"/>
</dbReference>
<keyword evidence="1" id="KW-0812">Transmembrane</keyword>
<reference evidence="2 3" key="1">
    <citation type="submission" date="2018-10" db="EMBL/GenBank/DDBJ databases">
        <title>Phylogenomics of Brevibacillus.</title>
        <authorList>
            <person name="Dunlap C."/>
        </authorList>
    </citation>
    <scope>NUCLEOTIDE SEQUENCE [LARGE SCALE GENOMIC DNA]</scope>
    <source>
        <strain evidence="2 3">JCM 12215</strain>
    </source>
</reference>
<comment type="caution">
    <text evidence="2">The sequence shown here is derived from an EMBL/GenBank/DDBJ whole genome shotgun (WGS) entry which is preliminary data.</text>
</comment>
<dbReference type="GO" id="GO:0006508">
    <property type="term" value="P:proteolysis"/>
    <property type="evidence" value="ECO:0007669"/>
    <property type="project" value="UniProtKB-KW"/>
</dbReference>
<dbReference type="AlphaFoldDB" id="A0A3M8BZB7"/>
<proteinExistence type="predicted"/>
<feature type="transmembrane region" description="Helical" evidence="1">
    <location>
        <begin position="107"/>
        <end position="126"/>
    </location>
</feature>
<evidence type="ECO:0000313" key="2">
    <source>
        <dbReference type="EMBL" id="RNB68437.1"/>
    </source>
</evidence>
<evidence type="ECO:0000313" key="3">
    <source>
        <dbReference type="Proteomes" id="UP000282028"/>
    </source>
</evidence>
<feature type="transmembrane region" description="Helical" evidence="1">
    <location>
        <begin position="12"/>
        <end position="29"/>
    </location>
</feature>
<organism evidence="2 3">
    <name type="scientific">Brevibacillus invocatus</name>
    <dbReference type="NCBI Taxonomy" id="173959"/>
    <lineage>
        <taxon>Bacteria</taxon>
        <taxon>Bacillati</taxon>
        <taxon>Bacillota</taxon>
        <taxon>Bacilli</taxon>
        <taxon>Bacillales</taxon>
        <taxon>Paenibacillaceae</taxon>
        <taxon>Brevibacillus</taxon>
    </lineage>
</organism>
<protein>
    <recommendedName>
        <fullName evidence="4">DUF2178 domain-containing protein</fullName>
    </recommendedName>
</protein>
<sequence>MRYSTRKWGGTIFGVTSAIIIGYTFYMWLTGQTVGFNEIISCAIVLSAFLSAITWGTPDDPNGPRQDEELGRHITMKSAKISYFVLVILLLLALAVDKWLFGRENTTLLLVFSLSIIILPLTEWLVSRQYR</sequence>
<dbReference type="GO" id="GO:0009372">
    <property type="term" value="P:quorum sensing"/>
    <property type="evidence" value="ECO:0007669"/>
    <property type="project" value="UniProtKB-KW"/>
</dbReference>
<dbReference type="RefSeq" id="WP_122910737.1">
    <property type="nucleotide sequence ID" value="NZ_CBCSBE010000014.1"/>
</dbReference>